<evidence type="ECO:0000256" key="4">
    <source>
        <dbReference type="ARBA" id="ARBA00023015"/>
    </source>
</evidence>
<comment type="caution">
    <text evidence="8">The sequence shown here is derived from an EMBL/GenBank/DDBJ whole genome shotgun (WGS) entry which is preliminary data.</text>
</comment>
<dbReference type="GO" id="GO:0045892">
    <property type="term" value="P:negative regulation of DNA-templated transcription"/>
    <property type="evidence" value="ECO:0007669"/>
    <property type="project" value="TreeGrafter"/>
</dbReference>
<name>A0A368VXW6_9ACTN</name>
<keyword evidence="4" id="KW-0805">Transcription regulation</keyword>
<keyword evidence="7" id="KW-0479">Metal-binding</keyword>
<evidence type="ECO:0000256" key="6">
    <source>
        <dbReference type="ARBA" id="ARBA00023163"/>
    </source>
</evidence>
<keyword evidence="5" id="KW-0238">DNA-binding</keyword>
<dbReference type="PANTHER" id="PTHR33202">
    <property type="entry name" value="ZINC UPTAKE REGULATION PROTEIN"/>
    <property type="match status" value="1"/>
</dbReference>
<gene>
    <name evidence="8" type="ORF">DFQ14_101390</name>
</gene>
<dbReference type="InterPro" id="IPR043135">
    <property type="entry name" value="Fur_C"/>
</dbReference>
<keyword evidence="3 7" id="KW-0862">Zinc</keyword>
<dbReference type="Proteomes" id="UP000253495">
    <property type="component" value="Unassembled WGS sequence"/>
</dbReference>
<keyword evidence="2" id="KW-0678">Repressor</keyword>
<evidence type="ECO:0000256" key="3">
    <source>
        <dbReference type="ARBA" id="ARBA00022833"/>
    </source>
</evidence>
<protein>
    <submittedName>
        <fullName evidence="8">Fur family nickel uptake regulator</fullName>
    </submittedName>
</protein>
<accession>A0A368VXW6</accession>
<dbReference type="SUPFAM" id="SSF46785">
    <property type="entry name" value="Winged helix' DNA-binding domain"/>
    <property type="match status" value="1"/>
</dbReference>
<dbReference type="Gene3D" id="1.10.10.10">
    <property type="entry name" value="Winged helix-like DNA-binding domain superfamily/Winged helix DNA-binding domain"/>
    <property type="match status" value="1"/>
</dbReference>
<feature type="binding site" evidence="7">
    <location>
        <position position="138"/>
    </location>
    <ligand>
        <name>Zn(2+)</name>
        <dbReference type="ChEBI" id="CHEBI:29105"/>
    </ligand>
</feature>
<feature type="binding site" evidence="7">
    <location>
        <position position="141"/>
    </location>
    <ligand>
        <name>Zn(2+)</name>
        <dbReference type="ChEBI" id="CHEBI:29105"/>
    </ligand>
</feature>
<evidence type="ECO:0000313" key="8">
    <source>
        <dbReference type="EMBL" id="RCW47046.1"/>
    </source>
</evidence>
<evidence type="ECO:0000256" key="1">
    <source>
        <dbReference type="ARBA" id="ARBA00007957"/>
    </source>
</evidence>
<dbReference type="GO" id="GO:0000976">
    <property type="term" value="F:transcription cis-regulatory region binding"/>
    <property type="evidence" value="ECO:0007669"/>
    <property type="project" value="TreeGrafter"/>
</dbReference>
<dbReference type="PANTHER" id="PTHR33202:SF7">
    <property type="entry name" value="FERRIC UPTAKE REGULATION PROTEIN"/>
    <property type="match status" value="1"/>
</dbReference>
<keyword evidence="6" id="KW-0804">Transcription</keyword>
<dbReference type="EMBL" id="QPJC01000001">
    <property type="protein sequence ID" value="RCW47046.1"/>
    <property type="molecule type" value="Genomic_DNA"/>
</dbReference>
<dbReference type="GO" id="GO:1900376">
    <property type="term" value="P:regulation of secondary metabolite biosynthetic process"/>
    <property type="evidence" value="ECO:0007669"/>
    <property type="project" value="TreeGrafter"/>
</dbReference>
<dbReference type="InterPro" id="IPR036388">
    <property type="entry name" value="WH-like_DNA-bd_sf"/>
</dbReference>
<dbReference type="GO" id="GO:0003700">
    <property type="term" value="F:DNA-binding transcription factor activity"/>
    <property type="evidence" value="ECO:0007669"/>
    <property type="project" value="InterPro"/>
</dbReference>
<feature type="binding site" evidence="7">
    <location>
        <position position="98"/>
    </location>
    <ligand>
        <name>Zn(2+)</name>
        <dbReference type="ChEBI" id="CHEBI:29105"/>
    </ligand>
</feature>
<evidence type="ECO:0000256" key="2">
    <source>
        <dbReference type="ARBA" id="ARBA00022491"/>
    </source>
</evidence>
<organism evidence="8 9">
    <name type="scientific">Halopolyspora algeriensis</name>
    <dbReference type="NCBI Taxonomy" id="1500506"/>
    <lineage>
        <taxon>Bacteria</taxon>
        <taxon>Bacillati</taxon>
        <taxon>Actinomycetota</taxon>
        <taxon>Actinomycetes</taxon>
        <taxon>Actinomycetes incertae sedis</taxon>
        <taxon>Halopolyspora</taxon>
    </lineage>
</organism>
<dbReference type="CDD" id="cd07153">
    <property type="entry name" value="Fur_like"/>
    <property type="match status" value="1"/>
</dbReference>
<evidence type="ECO:0000256" key="5">
    <source>
        <dbReference type="ARBA" id="ARBA00023125"/>
    </source>
</evidence>
<dbReference type="InterPro" id="IPR002481">
    <property type="entry name" value="FUR"/>
</dbReference>
<proteinExistence type="inferred from homology"/>
<evidence type="ECO:0000313" key="9">
    <source>
        <dbReference type="Proteomes" id="UP000253495"/>
    </source>
</evidence>
<dbReference type="Pfam" id="PF01475">
    <property type="entry name" value="FUR"/>
    <property type="match status" value="1"/>
</dbReference>
<sequence>MSNPARTDQTALRSTLHRRGMRMTPQRQLVLDAVREMDHATPEQVCRRIQHTAPTVNITTVYRALDLLEELGLVRHTHLGHGAPTYSVEEHEHVHLVCHRCGGIDEVPCEMLDGLARSLDEQRGFALDASHLALSGTCRDCRETDAGTADPPATADGKEPT</sequence>
<comment type="cofactor">
    <cofactor evidence="7">
        <name>Zn(2+)</name>
        <dbReference type="ChEBI" id="CHEBI:29105"/>
    </cofactor>
    <text evidence="7">Binds 1 zinc ion per subunit.</text>
</comment>
<reference evidence="8 9" key="1">
    <citation type="submission" date="2018-07" db="EMBL/GenBank/DDBJ databases">
        <title>Genomic Encyclopedia of Type Strains, Phase III (KMG-III): the genomes of soil and plant-associated and newly described type strains.</title>
        <authorList>
            <person name="Whitman W."/>
        </authorList>
    </citation>
    <scope>NUCLEOTIDE SEQUENCE [LARGE SCALE GENOMIC DNA]</scope>
    <source>
        <strain evidence="8 9">CECT 8575</strain>
    </source>
</reference>
<comment type="similarity">
    <text evidence="1">Belongs to the Fur family.</text>
</comment>
<keyword evidence="9" id="KW-1185">Reference proteome</keyword>
<dbReference type="AlphaFoldDB" id="A0A368VXW6"/>
<dbReference type="GO" id="GO:0008270">
    <property type="term" value="F:zinc ion binding"/>
    <property type="evidence" value="ECO:0007669"/>
    <property type="project" value="TreeGrafter"/>
</dbReference>
<dbReference type="InterPro" id="IPR036390">
    <property type="entry name" value="WH_DNA-bd_sf"/>
</dbReference>
<feature type="binding site" evidence="7">
    <location>
        <position position="101"/>
    </location>
    <ligand>
        <name>Zn(2+)</name>
        <dbReference type="ChEBI" id="CHEBI:29105"/>
    </ligand>
</feature>
<dbReference type="Gene3D" id="3.30.1490.190">
    <property type="match status" value="1"/>
</dbReference>
<evidence type="ECO:0000256" key="7">
    <source>
        <dbReference type="PIRSR" id="PIRSR602481-1"/>
    </source>
</evidence>